<feature type="compositionally biased region" description="Basic and acidic residues" evidence="1">
    <location>
        <begin position="25"/>
        <end position="48"/>
    </location>
</feature>
<feature type="region of interest" description="Disordered" evidence="1">
    <location>
        <begin position="22"/>
        <end position="92"/>
    </location>
</feature>
<sequence>MPTSKASAGRRKRRDAELSQLLKMALERLGNDDTDSSDRTSNNEDRGAKSSRPTRSHVAPHAAFPPVKSRNKGKAPASTPPKEASTLAVSPPEQVVLPEIPVPAVCTQPKPQGISGGAPMTPGLGVAEVLANIHKSLASLAPATVPGVPPTPVPAALPLGPPTPQVPKQHVQDPSRQALLEMSRLLASIKGQPVTPPPTAPWNSNDSLQHSLMELKHRVDALAAAHTSVPSQGASNSPSVTPTPSAVNTATPLLSNVLPEIIKVPGKDNSAKEGTTKALLSRPEKKPDLGISLIYYANKVLKAQHTYGGSAWVEYDRDFRWAKVKDPSIGWDQTEVNVWLECVNNKIPGRQPFRT</sequence>
<comment type="caution">
    <text evidence="2">The sequence shown here is derived from an EMBL/GenBank/DDBJ whole genome shotgun (WGS) entry which is preliminary data.</text>
</comment>
<accession>A0AAV7WQV5</accession>
<protein>
    <submittedName>
        <fullName evidence="2">Uncharacterized protein</fullName>
    </submittedName>
</protein>
<evidence type="ECO:0000313" key="2">
    <source>
        <dbReference type="EMBL" id="KAJ1215578.1"/>
    </source>
</evidence>
<dbReference type="EMBL" id="JANPWB010000001">
    <property type="protein sequence ID" value="KAJ1215578.1"/>
    <property type="molecule type" value="Genomic_DNA"/>
</dbReference>
<organism evidence="2 3">
    <name type="scientific">Pleurodeles waltl</name>
    <name type="common">Iberian ribbed newt</name>
    <dbReference type="NCBI Taxonomy" id="8319"/>
    <lineage>
        <taxon>Eukaryota</taxon>
        <taxon>Metazoa</taxon>
        <taxon>Chordata</taxon>
        <taxon>Craniata</taxon>
        <taxon>Vertebrata</taxon>
        <taxon>Euteleostomi</taxon>
        <taxon>Amphibia</taxon>
        <taxon>Batrachia</taxon>
        <taxon>Caudata</taxon>
        <taxon>Salamandroidea</taxon>
        <taxon>Salamandridae</taxon>
        <taxon>Pleurodelinae</taxon>
        <taxon>Pleurodeles</taxon>
    </lineage>
</organism>
<reference evidence="2" key="1">
    <citation type="journal article" date="2022" name="bioRxiv">
        <title>Sequencing and chromosome-scale assembly of the giantPleurodeles waltlgenome.</title>
        <authorList>
            <person name="Brown T."/>
            <person name="Elewa A."/>
            <person name="Iarovenko S."/>
            <person name="Subramanian E."/>
            <person name="Araus A.J."/>
            <person name="Petzold A."/>
            <person name="Susuki M."/>
            <person name="Suzuki K.-i.T."/>
            <person name="Hayashi T."/>
            <person name="Toyoda A."/>
            <person name="Oliveira C."/>
            <person name="Osipova E."/>
            <person name="Leigh N.D."/>
            <person name="Simon A."/>
            <person name="Yun M.H."/>
        </authorList>
    </citation>
    <scope>NUCLEOTIDE SEQUENCE</scope>
    <source>
        <strain evidence="2">20211129_DDA</strain>
        <tissue evidence="2">Liver</tissue>
    </source>
</reference>
<feature type="compositionally biased region" description="Polar residues" evidence="1">
    <location>
        <begin position="228"/>
        <end position="246"/>
    </location>
</feature>
<name>A0AAV7WQV5_PLEWA</name>
<evidence type="ECO:0000313" key="3">
    <source>
        <dbReference type="Proteomes" id="UP001066276"/>
    </source>
</evidence>
<gene>
    <name evidence="2" type="ORF">NDU88_003186</name>
</gene>
<dbReference type="AlphaFoldDB" id="A0AAV7WQV5"/>
<feature type="region of interest" description="Disordered" evidence="1">
    <location>
        <begin position="226"/>
        <end position="246"/>
    </location>
</feature>
<evidence type="ECO:0000256" key="1">
    <source>
        <dbReference type="SAM" id="MobiDB-lite"/>
    </source>
</evidence>
<proteinExistence type="predicted"/>
<dbReference type="Proteomes" id="UP001066276">
    <property type="component" value="Chromosome 1_1"/>
</dbReference>
<keyword evidence="3" id="KW-1185">Reference proteome</keyword>